<dbReference type="Proteomes" id="UP001470230">
    <property type="component" value="Unassembled WGS sequence"/>
</dbReference>
<evidence type="ECO:0000313" key="1">
    <source>
        <dbReference type="EMBL" id="KAK8897683.1"/>
    </source>
</evidence>
<protein>
    <submittedName>
        <fullName evidence="1">Uncharacterized protein</fullName>
    </submittedName>
</protein>
<reference evidence="1 2" key="1">
    <citation type="submission" date="2024-04" db="EMBL/GenBank/DDBJ databases">
        <title>Tritrichomonas musculus Genome.</title>
        <authorList>
            <person name="Alves-Ferreira E."/>
            <person name="Grigg M."/>
            <person name="Lorenzi H."/>
            <person name="Galac M."/>
        </authorList>
    </citation>
    <scope>NUCLEOTIDE SEQUENCE [LARGE SCALE GENOMIC DNA]</scope>
    <source>
        <strain evidence="1 2">EAF2021</strain>
    </source>
</reference>
<gene>
    <name evidence="1" type="ORF">M9Y10_015647</name>
</gene>
<organism evidence="1 2">
    <name type="scientific">Tritrichomonas musculus</name>
    <dbReference type="NCBI Taxonomy" id="1915356"/>
    <lineage>
        <taxon>Eukaryota</taxon>
        <taxon>Metamonada</taxon>
        <taxon>Parabasalia</taxon>
        <taxon>Tritrichomonadida</taxon>
        <taxon>Tritrichomonadidae</taxon>
        <taxon>Tritrichomonas</taxon>
    </lineage>
</organism>
<name>A0ABR2L2U7_9EUKA</name>
<evidence type="ECO:0000313" key="2">
    <source>
        <dbReference type="Proteomes" id="UP001470230"/>
    </source>
</evidence>
<sequence length="125" mass="13716">MAFALPSLYAIAADVLEVLGLSVTFLASYGVVKRVGETVYVDAKVRDKIKEVEARQCCCGCGPSGLPKLHFIMKSSRKEAEEAARHYPGANGVLYHPTNTSDNFPHFHPTKNGIKIPGVHFQFPR</sequence>
<keyword evidence="2" id="KW-1185">Reference proteome</keyword>
<accession>A0ABR2L2U7</accession>
<dbReference type="EMBL" id="JAPFFF010000002">
    <property type="protein sequence ID" value="KAK8897683.1"/>
    <property type="molecule type" value="Genomic_DNA"/>
</dbReference>
<comment type="caution">
    <text evidence="1">The sequence shown here is derived from an EMBL/GenBank/DDBJ whole genome shotgun (WGS) entry which is preliminary data.</text>
</comment>
<proteinExistence type="predicted"/>